<protein>
    <submittedName>
        <fullName evidence="1">Uncharacterized protein</fullName>
    </submittedName>
</protein>
<name>A0A6J5M8V6_9CAUD</name>
<reference evidence="1" key="1">
    <citation type="submission" date="2020-04" db="EMBL/GenBank/DDBJ databases">
        <authorList>
            <person name="Chiriac C."/>
            <person name="Salcher M."/>
            <person name="Ghai R."/>
            <person name="Kavagutti S V."/>
        </authorList>
    </citation>
    <scope>NUCLEOTIDE SEQUENCE</scope>
</reference>
<evidence type="ECO:0000313" key="1">
    <source>
        <dbReference type="EMBL" id="CAB4142642.1"/>
    </source>
</evidence>
<gene>
    <name evidence="1" type="ORF">UFOVP435_8</name>
</gene>
<organism evidence="1">
    <name type="scientific">uncultured Caudovirales phage</name>
    <dbReference type="NCBI Taxonomy" id="2100421"/>
    <lineage>
        <taxon>Viruses</taxon>
        <taxon>Duplodnaviria</taxon>
        <taxon>Heunggongvirae</taxon>
        <taxon>Uroviricota</taxon>
        <taxon>Caudoviricetes</taxon>
        <taxon>Peduoviridae</taxon>
        <taxon>Maltschvirus</taxon>
        <taxon>Maltschvirus maltsch</taxon>
    </lineage>
</organism>
<accession>A0A6J5M8V6</accession>
<dbReference type="EMBL" id="LR796416">
    <property type="protein sequence ID" value="CAB4142642.1"/>
    <property type="molecule type" value="Genomic_DNA"/>
</dbReference>
<proteinExistence type="predicted"/>
<sequence>MVAEVTILYDSNYRDVPACLECLRNEAVEDGVTMLVSVCIRNGQIDVRGMGHLDIFQTYALLAQGMKFLEPILLNTLKEKSR</sequence>